<dbReference type="CDD" id="cd07809">
    <property type="entry name" value="ASKHA_NBD_FGGY_BaXK-like"/>
    <property type="match status" value="1"/>
</dbReference>
<keyword evidence="3" id="KW-0418">Kinase</keyword>
<dbReference type="Proteomes" id="UP001597041">
    <property type="component" value="Unassembled WGS sequence"/>
</dbReference>
<dbReference type="SUPFAM" id="SSF53067">
    <property type="entry name" value="Actin-like ATPase domain"/>
    <property type="match status" value="2"/>
</dbReference>
<dbReference type="Pfam" id="PF00370">
    <property type="entry name" value="FGGY_N"/>
    <property type="match status" value="1"/>
</dbReference>
<dbReference type="GO" id="GO:0004856">
    <property type="term" value="F:D-xylulokinase activity"/>
    <property type="evidence" value="ECO:0007669"/>
    <property type="project" value="UniProtKB-EC"/>
</dbReference>
<comment type="similarity">
    <text evidence="1">Belongs to the FGGY kinase family.</text>
</comment>
<comment type="caution">
    <text evidence="6">The sequence shown here is derived from an EMBL/GenBank/DDBJ whole genome shotgun (WGS) entry which is preliminary data.</text>
</comment>
<evidence type="ECO:0000256" key="3">
    <source>
        <dbReference type="ARBA" id="ARBA00022777"/>
    </source>
</evidence>
<dbReference type="PANTHER" id="PTHR43095">
    <property type="entry name" value="SUGAR KINASE"/>
    <property type="match status" value="1"/>
</dbReference>
<accession>A0ABW3NC05</accession>
<dbReference type="InterPro" id="IPR018484">
    <property type="entry name" value="FGGY_N"/>
</dbReference>
<feature type="domain" description="Carbohydrate kinase FGGY N-terminal" evidence="4">
    <location>
        <begin position="12"/>
        <end position="239"/>
    </location>
</feature>
<dbReference type="EMBL" id="JBHTKK010000002">
    <property type="protein sequence ID" value="MFD1065012.1"/>
    <property type="molecule type" value="Genomic_DNA"/>
</dbReference>
<sequence length="528" mass="58350">MTKTEINADQTALGIELGSTRIKAVLIGADYQTIASGEFEWENSFENGLWTYHVEDVWNGLQTAYQKLANEVKVKYRTTLTKVGSIGISAMMHGYLPFDSKGNQLVPFRTWRNTNTEQAAVKLTSLFQFNIPLRWSIAHLYQAILDSEEHIKHLDFLTTLSGYIHWKLTGQKILGIGEASGMFPIDFETGNFNLSMIEQLENLITSFNYEWSLRKVLPTVQKAGTQAGNLTEEGANLLDITGNLKAGIPLCPPEGDAGTGMVATNSVRKSTGNVSAGTSIFAMIVLEKGLSDYYPEIDMVTTPDGKPVAMVHCNNFTSDVNAWMKLFSEIYDILGTKADTEQLFTALFQKAMEADADTGGLVNCSYYSGEPITGLDEGRPLLVRSPDSKLTLSNLMQSLIYSALATLRIGMEILTTKEKVQINYILGHGGFFKTEKVGQQMMANALETPISVMENAGEGGPWGMAVLAAYSVQKKNQSLIDYLHQEVFVTEKIKTINPTAAGIKSFEDYLNRFHSMLEVERVAVDQLK</sequence>
<evidence type="ECO:0000256" key="2">
    <source>
        <dbReference type="ARBA" id="ARBA00022679"/>
    </source>
</evidence>
<dbReference type="InterPro" id="IPR043129">
    <property type="entry name" value="ATPase_NBD"/>
</dbReference>
<keyword evidence="2 6" id="KW-0808">Transferase</keyword>
<proteinExistence type="inferred from homology"/>
<dbReference type="Gene3D" id="3.30.420.40">
    <property type="match status" value="2"/>
</dbReference>
<protein>
    <submittedName>
        <fullName evidence="6">Xylulokinase</fullName>
        <ecNumber evidence="6">2.7.1.17</ecNumber>
    </submittedName>
</protein>
<reference evidence="7" key="1">
    <citation type="journal article" date="2019" name="Int. J. Syst. Evol. Microbiol.">
        <title>The Global Catalogue of Microorganisms (GCM) 10K type strain sequencing project: providing services to taxonomists for standard genome sequencing and annotation.</title>
        <authorList>
            <consortium name="The Broad Institute Genomics Platform"/>
            <consortium name="The Broad Institute Genome Sequencing Center for Infectious Disease"/>
            <person name="Wu L."/>
            <person name="Ma J."/>
        </authorList>
    </citation>
    <scope>NUCLEOTIDE SEQUENCE [LARGE SCALE GENOMIC DNA]</scope>
    <source>
        <strain evidence="7">CCUG 56608</strain>
    </source>
</reference>
<organism evidence="6 7">
    <name type="scientific">Oceanobacillus locisalsi</name>
    <dbReference type="NCBI Taxonomy" id="546107"/>
    <lineage>
        <taxon>Bacteria</taxon>
        <taxon>Bacillati</taxon>
        <taxon>Bacillota</taxon>
        <taxon>Bacilli</taxon>
        <taxon>Bacillales</taxon>
        <taxon>Bacillaceae</taxon>
        <taxon>Oceanobacillus</taxon>
    </lineage>
</organism>
<evidence type="ECO:0000256" key="1">
    <source>
        <dbReference type="ARBA" id="ARBA00009156"/>
    </source>
</evidence>
<evidence type="ECO:0000313" key="7">
    <source>
        <dbReference type="Proteomes" id="UP001597041"/>
    </source>
</evidence>
<keyword evidence="7" id="KW-1185">Reference proteome</keyword>
<evidence type="ECO:0000259" key="4">
    <source>
        <dbReference type="Pfam" id="PF00370"/>
    </source>
</evidence>
<dbReference type="InterPro" id="IPR050406">
    <property type="entry name" value="FGGY_Carb_Kinase"/>
</dbReference>
<gene>
    <name evidence="6" type="ORF">ACFQ19_03145</name>
</gene>
<dbReference type="InterPro" id="IPR018485">
    <property type="entry name" value="FGGY_C"/>
</dbReference>
<dbReference type="RefSeq" id="WP_379590545.1">
    <property type="nucleotide sequence ID" value="NZ_JBHTKK010000002.1"/>
</dbReference>
<dbReference type="EC" id="2.7.1.17" evidence="6"/>
<evidence type="ECO:0000313" key="6">
    <source>
        <dbReference type="EMBL" id="MFD1065012.1"/>
    </source>
</evidence>
<dbReference type="Pfam" id="PF02782">
    <property type="entry name" value="FGGY_C"/>
    <property type="match status" value="1"/>
</dbReference>
<evidence type="ECO:0000259" key="5">
    <source>
        <dbReference type="Pfam" id="PF02782"/>
    </source>
</evidence>
<feature type="domain" description="Carbohydrate kinase FGGY C-terminal" evidence="5">
    <location>
        <begin position="273"/>
        <end position="471"/>
    </location>
</feature>
<dbReference type="PANTHER" id="PTHR43095:SF5">
    <property type="entry name" value="XYLULOSE KINASE"/>
    <property type="match status" value="1"/>
</dbReference>
<name>A0ABW3NC05_9BACI</name>